<dbReference type="EMBL" id="JABKAU010000023">
    <property type="protein sequence ID" value="NVO32122.1"/>
    <property type="molecule type" value="Genomic_DNA"/>
</dbReference>
<dbReference type="Proteomes" id="UP000565521">
    <property type="component" value="Unassembled WGS sequence"/>
</dbReference>
<dbReference type="InterPro" id="IPR001451">
    <property type="entry name" value="Hexapep"/>
</dbReference>
<reference evidence="1 2" key="1">
    <citation type="submission" date="2020-05" db="EMBL/GenBank/DDBJ databases">
        <title>Hymenobacter terrestris sp. nov. and Hymenobacter lapidiphilus sp. nov., isolated from regoliths in Antarctica.</title>
        <authorList>
            <person name="Sedlacek I."/>
            <person name="Pantucek R."/>
            <person name="Zeman M."/>
            <person name="Holochova P."/>
            <person name="Kralova S."/>
            <person name="Stankova E."/>
            <person name="Sedo O."/>
            <person name="Micenkova L."/>
            <person name="Svec P."/>
            <person name="Gupta V."/>
            <person name="Sood U."/>
            <person name="Korpole U.S."/>
            <person name="Lal R."/>
        </authorList>
    </citation>
    <scope>NUCLEOTIDE SEQUENCE [LARGE SCALE GENOMIC DNA]</scope>
    <source>
        <strain evidence="1 2">P5342</strain>
    </source>
</reference>
<evidence type="ECO:0000313" key="2">
    <source>
        <dbReference type="Proteomes" id="UP000565521"/>
    </source>
</evidence>
<dbReference type="SUPFAM" id="SSF51161">
    <property type="entry name" value="Trimeric LpxA-like enzymes"/>
    <property type="match status" value="1"/>
</dbReference>
<dbReference type="GO" id="GO:0016746">
    <property type="term" value="F:acyltransferase activity"/>
    <property type="evidence" value="ECO:0007669"/>
    <property type="project" value="UniProtKB-KW"/>
</dbReference>
<dbReference type="PANTHER" id="PTHR23416">
    <property type="entry name" value="SIALIC ACID SYNTHASE-RELATED"/>
    <property type="match status" value="1"/>
</dbReference>
<accession>A0A7Y7PQQ1</accession>
<dbReference type="Gene3D" id="2.160.10.10">
    <property type="entry name" value="Hexapeptide repeat proteins"/>
    <property type="match status" value="1"/>
</dbReference>
<sequence>MVLSCGPIDGDQPTVLDIMGKLRLHGNVALAQGCLIDVGPQAVVEIGQQTYINPRTQLIIKHGLRIGEYCAISWECQFLDEDFHALTYEGQRPVETPEIVIGNHVWIGNRVCVYKGTVIPDGCVVASNSVVKGIFTEENLLLAGNPAKVIRRNVQW</sequence>
<dbReference type="Pfam" id="PF00132">
    <property type="entry name" value="Hexapep"/>
    <property type="match status" value="1"/>
</dbReference>
<comment type="caution">
    <text evidence="1">The sequence shown here is derived from an EMBL/GenBank/DDBJ whole genome shotgun (WGS) entry which is preliminary data.</text>
</comment>
<dbReference type="AlphaFoldDB" id="A0A7Y7PQQ1"/>
<name>A0A7Y7PQQ1_9BACT</name>
<dbReference type="InterPro" id="IPR011004">
    <property type="entry name" value="Trimer_LpxA-like_sf"/>
</dbReference>
<organism evidence="1 2">
    <name type="scientific">Hymenobacter lapidiphilus</name>
    <dbReference type="NCBI Taxonomy" id="2608003"/>
    <lineage>
        <taxon>Bacteria</taxon>
        <taxon>Pseudomonadati</taxon>
        <taxon>Bacteroidota</taxon>
        <taxon>Cytophagia</taxon>
        <taxon>Cytophagales</taxon>
        <taxon>Hymenobacteraceae</taxon>
        <taxon>Hymenobacter</taxon>
    </lineage>
</organism>
<evidence type="ECO:0000313" key="1">
    <source>
        <dbReference type="EMBL" id="NVO32122.1"/>
    </source>
</evidence>
<dbReference type="CDD" id="cd04647">
    <property type="entry name" value="LbH_MAT_like"/>
    <property type="match status" value="1"/>
</dbReference>
<dbReference type="RefSeq" id="WP_176909007.1">
    <property type="nucleotide sequence ID" value="NZ_JABKAU010000023.1"/>
</dbReference>
<keyword evidence="1" id="KW-0808">Transferase</keyword>
<gene>
    <name evidence="1" type="ORF">HW554_12925</name>
</gene>
<dbReference type="PANTHER" id="PTHR23416:SF78">
    <property type="entry name" value="LIPOPOLYSACCHARIDE BIOSYNTHESIS O-ACETYL TRANSFERASE WBBJ-RELATED"/>
    <property type="match status" value="1"/>
</dbReference>
<keyword evidence="1" id="KW-0012">Acyltransferase</keyword>
<protein>
    <submittedName>
        <fullName evidence="1">Acyltransferase</fullName>
    </submittedName>
</protein>
<keyword evidence="2" id="KW-1185">Reference proteome</keyword>
<dbReference type="InterPro" id="IPR051159">
    <property type="entry name" value="Hexapeptide_acetyltransf"/>
</dbReference>
<proteinExistence type="predicted"/>